<dbReference type="GO" id="GO:0016020">
    <property type="term" value="C:membrane"/>
    <property type="evidence" value="ECO:0007669"/>
    <property type="project" value="UniProtKB-SubCell"/>
</dbReference>
<evidence type="ECO:0000313" key="7">
    <source>
        <dbReference type="EMBL" id="KKQ70631.1"/>
    </source>
</evidence>
<dbReference type="EMBL" id="LBUU01000004">
    <property type="protein sequence ID" value="KKQ70631.1"/>
    <property type="molecule type" value="Genomic_DNA"/>
</dbReference>
<dbReference type="CDD" id="cd06530">
    <property type="entry name" value="S26_SPase_I"/>
    <property type="match status" value="1"/>
</dbReference>
<comment type="caution">
    <text evidence="7">The sequence shown here is derived from an EMBL/GenBank/DDBJ whole genome shotgun (WGS) entry which is preliminary data.</text>
</comment>
<evidence type="ECO:0000256" key="6">
    <source>
        <dbReference type="SAM" id="Phobius"/>
    </source>
</evidence>
<dbReference type="InterPro" id="IPR001733">
    <property type="entry name" value="Peptidase_S26B"/>
</dbReference>
<name>A0A0G0N0M4_9BACT</name>
<dbReference type="EC" id="3.4.21.89" evidence="5"/>
<evidence type="ECO:0000313" key="8">
    <source>
        <dbReference type="Proteomes" id="UP000034022"/>
    </source>
</evidence>
<reference evidence="7" key="1">
    <citation type="journal article" date="2015" name="Nature">
        <title>rRNA introns, odd ribosomes, and small enigmatic genomes across a large radiation of phyla.</title>
        <authorList>
            <person name="Brown C.T."/>
            <person name="Hug L.A."/>
            <person name="Thomas B.C."/>
            <person name="Sharon I."/>
            <person name="Castelle C.J."/>
            <person name="Singh A."/>
            <person name="Wilkins M.J."/>
            <person name="Williams K.H."/>
            <person name="Banfield J.F."/>
        </authorList>
    </citation>
    <scope>NUCLEOTIDE SEQUENCE [LARGE SCALE GENOMIC DNA]</scope>
</reference>
<gene>
    <name evidence="7" type="ORF">US91_C0004G0116</name>
</gene>
<keyword evidence="4 6" id="KW-0472">Membrane</keyword>
<sequence length="190" mass="21318">MNIVYWALNIFMKSFLNITFNILSKLFFAGVILVVALLLLSRFTLTDKFRVLIVQSGSMEPAIHTGSVVAVLKAGEYYPGDVITFGEISRTKTPTTHRISEVQNDNGAVSYITKGDANENVDFEPVKKEKVFGKVLFSVPYFGYVIDLAKKPWGFALVVGLPALIIIIDEIMNIVDEVRKRRKLKVESKK</sequence>
<evidence type="ECO:0000256" key="4">
    <source>
        <dbReference type="ARBA" id="ARBA00023136"/>
    </source>
</evidence>
<dbReference type="Gene3D" id="2.10.109.10">
    <property type="entry name" value="Umud Fragment, subunit A"/>
    <property type="match status" value="1"/>
</dbReference>
<evidence type="ECO:0000256" key="1">
    <source>
        <dbReference type="ARBA" id="ARBA00004370"/>
    </source>
</evidence>
<dbReference type="Proteomes" id="UP000034022">
    <property type="component" value="Unassembled WGS sequence"/>
</dbReference>
<dbReference type="GO" id="GO:0009003">
    <property type="term" value="F:signal peptidase activity"/>
    <property type="evidence" value="ECO:0007669"/>
    <property type="project" value="UniProtKB-EC"/>
</dbReference>
<feature type="transmembrane region" description="Helical" evidence="6">
    <location>
        <begin position="20"/>
        <end position="40"/>
    </location>
</feature>
<organism evidence="7 8">
    <name type="scientific">Candidatus Falkowbacteria bacterium GW2011_GWE1_38_31</name>
    <dbReference type="NCBI Taxonomy" id="1618638"/>
    <lineage>
        <taxon>Bacteria</taxon>
        <taxon>Candidatus Falkowiibacteriota</taxon>
    </lineage>
</organism>
<comment type="subcellular location">
    <subcellularLocation>
        <location evidence="1">Membrane</location>
    </subcellularLocation>
</comment>
<feature type="transmembrane region" description="Helical" evidence="6">
    <location>
        <begin position="155"/>
        <end position="175"/>
    </location>
</feature>
<dbReference type="GO" id="GO:0006465">
    <property type="term" value="P:signal peptide processing"/>
    <property type="evidence" value="ECO:0007669"/>
    <property type="project" value="UniProtKB-UniRule"/>
</dbReference>
<accession>A0A0G0N0M4</accession>
<dbReference type="InterPro" id="IPR036286">
    <property type="entry name" value="LexA/Signal_pep-like_sf"/>
</dbReference>
<proteinExistence type="predicted"/>
<dbReference type="PANTHER" id="PTHR10806">
    <property type="entry name" value="SIGNAL PEPTIDASE COMPLEX CATALYTIC SUBUNIT SEC11"/>
    <property type="match status" value="1"/>
</dbReference>
<evidence type="ECO:0000256" key="5">
    <source>
        <dbReference type="NCBIfam" id="TIGR02228"/>
    </source>
</evidence>
<dbReference type="InterPro" id="IPR019533">
    <property type="entry name" value="Peptidase_S26"/>
</dbReference>
<keyword evidence="3 6" id="KW-1133">Transmembrane helix</keyword>
<protein>
    <recommendedName>
        <fullName evidence="5">Signal peptidase I</fullName>
        <ecNumber evidence="5">3.4.21.89</ecNumber>
    </recommendedName>
</protein>
<dbReference type="GO" id="GO:0004252">
    <property type="term" value="F:serine-type endopeptidase activity"/>
    <property type="evidence" value="ECO:0007669"/>
    <property type="project" value="UniProtKB-UniRule"/>
</dbReference>
<dbReference type="PRINTS" id="PR00728">
    <property type="entry name" value="SIGNALPTASE"/>
</dbReference>
<evidence type="ECO:0000256" key="3">
    <source>
        <dbReference type="ARBA" id="ARBA00022989"/>
    </source>
</evidence>
<dbReference type="AlphaFoldDB" id="A0A0G0N0M4"/>
<evidence type="ECO:0000256" key="2">
    <source>
        <dbReference type="ARBA" id="ARBA00022692"/>
    </source>
</evidence>
<keyword evidence="2 6" id="KW-0812">Transmembrane</keyword>
<dbReference type="NCBIfam" id="TIGR02228">
    <property type="entry name" value="sigpep_I_arch"/>
    <property type="match status" value="1"/>
</dbReference>
<dbReference type="SUPFAM" id="SSF51306">
    <property type="entry name" value="LexA/Signal peptidase"/>
    <property type="match status" value="1"/>
</dbReference>
<dbReference type="PANTHER" id="PTHR10806:SF6">
    <property type="entry name" value="SIGNAL PEPTIDASE COMPLEX CATALYTIC SUBUNIT SEC11"/>
    <property type="match status" value="1"/>
</dbReference>